<dbReference type="Proteomes" id="UP001207930">
    <property type="component" value="Unassembled WGS sequence"/>
</dbReference>
<evidence type="ECO:0000313" key="1">
    <source>
        <dbReference type="EMBL" id="MCW1883985.1"/>
    </source>
</evidence>
<comment type="caution">
    <text evidence="1">The sequence shown here is derived from an EMBL/GenBank/DDBJ whole genome shotgun (WGS) entry which is preliminary data.</text>
</comment>
<reference evidence="1 2" key="1">
    <citation type="submission" date="2022-10" db="EMBL/GenBank/DDBJ databases">
        <title>Luteolibacter flavescens strain MCCC 1K03193, whole genome shotgun sequencing project.</title>
        <authorList>
            <person name="Zhao G."/>
            <person name="Shen L."/>
        </authorList>
    </citation>
    <scope>NUCLEOTIDE SEQUENCE [LARGE SCALE GENOMIC DNA]</scope>
    <source>
        <strain evidence="1 2">MCCC 1K03193</strain>
    </source>
</reference>
<keyword evidence="2" id="KW-1185">Reference proteome</keyword>
<protein>
    <submittedName>
        <fullName evidence="1">Uncharacterized protein</fullName>
    </submittedName>
</protein>
<dbReference type="EMBL" id="JAPDDS010000002">
    <property type="protein sequence ID" value="MCW1883985.1"/>
    <property type="molecule type" value="Genomic_DNA"/>
</dbReference>
<dbReference type="RefSeq" id="WP_264499944.1">
    <property type="nucleotide sequence ID" value="NZ_JAPDDS010000002.1"/>
</dbReference>
<gene>
    <name evidence="1" type="ORF">OKA04_04545</name>
</gene>
<sequence>MDTLRDKFPASAGWLHVRLTRKHGPSFDRAQLAADYTREPGSEIGHLSVSGRRALVIYRTR</sequence>
<evidence type="ECO:0000313" key="2">
    <source>
        <dbReference type="Proteomes" id="UP001207930"/>
    </source>
</evidence>
<organism evidence="1 2">
    <name type="scientific">Luteolibacter flavescens</name>
    <dbReference type="NCBI Taxonomy" id="1859460"/>
    <lineage>
        <taxon>Bacteria</taxon>
        <taxon>Pseudomonadati</taxon>
        <taxon>Verrucomicrobiota</taxon>
        <taxon>Verrucomicrobiia</taxon>
        <taxon>Verrucomicrobiales</taxon>
        <taxon>Verrucomicrobiaceae</taxon>
        <taxon>Luteolibacter</taxon>
    </lineage>
</organism>
<name>A0ABT3FKB4_9BACT</name>
<accession>A0ABT3FKB4</accession>
<proteinExistence type="predicted"/>